<dbReference type="eggNOG" id="COG3146">
    <property type="taxonomic scope" value="Bacteria"/>
</dbReference>
<dbReference type="PANTHER" id="PTHR47017:SF1">
    <property type="entry name" value="ACYL-COA"/>
    <property type="match status" value="1"/>
</dbReference>
<dbReference type="Gene3D" id="3.40.630.30">
    <property type="match status" value="1"/>
</dbReference>
<dbReference type="OrthoDB" id="9776898at2"/>
<evidence type="ECO:0008006" key="3">
    <source>
        <dbReference type="Google" id="ProtNLM"/>
    </source>
</evidence>
<reference evidence="1 2" key="1">
    <citation type="submission" date="2013-05" db="EMBL/GenBank/DDBJ databases">
        <title>Draft genome sequence of Rubidibacter lacunae KORDI 51-2.</title>
        <authorList>
            <person name="Choi D.H."/>
            <person name="Noh J.H."/>
            <person name="Kwon K.-K."/>
            <person name="Lee J.-H."/>
            <person name="Ryu J.-Y."/>
        </authorList>
    </citation>
    <scope>NUCLEOTIDE SEQUENCE [LARGE SCALE GENOMIC DNA]</scope>
    <source>
        <strain evidence="1 2">KORDI 51-2</strain>
    </source>
</reference>
<proteinExistence type="predicted"/>
<dbReference type="AlphaFoldDB" id="U5DJQ5"/>
<comment type="caution">
    <text evidence="1">The sequence shown here is derived from an EMBL/GenBank/DDBJ whole genome shotgun (WGS) entry which is preliminary data.</text>
</comment>
<organism evidence="1 2">
    <name type="scientific">Rubidibacter lacunae KORDI 51-2</name>
    <dbReference type="NCBI Taxonomy" id="582515"/>
    <lineage>
        <taxon>Bacteria</taxon>
        <taxon>Bacillati</taxon>
        <taxon>Cyanobacteriota</taxon>
        <taxon>Cyanophyceae</taxon>
        <taxon>Oscillatoriophycideae</taxon>
        <taxon>Chroococcales</taxon>
        <taxon>Aphanothecaceae</taxon>
        <taxon>Rubidibacter</taxon>
    </lineage>
</organism>
<name>U5DJQ5_9CHRO</name>
<dbReference type="InterPro" id="IPR007434">
    <property type="entry name" value="FemAB-like"/>
</dbReference>
<dbReference type="Pfam" id="PF04339">
    <property type="entry name" value="FemAB_like"/>
    <property type="match status" value="1"/>
</dbReference>
<keyword evidence="2" id="KW-1185">Reference proteome</keyword>
<dbReference type="RefSeq" id="WP_022607589.1">
    <property type="nucleotide sequence ID" value="NZ_ASSJ01000055.1"/>
</dbReference>
<dbReference type="InParanoid" id="U5DJQ5"/>
<gene>
    <name evidence="1" type="ORF">KR51_00023910</name>
</gene>
<sequence length="405" mass="46986">MLGQRNAGYTASWVAQIADIPQLEWDELAAPLATPFLEWEWLHNLETSGCATPREGWQPVHLVVRRDRQLVAAAPLYVKGHSYGEFVFDHQWAELAYRLGARYYPKLLGMTPFTPAVGYRFLIAPGEDEAALTALIVAEIDRFCDREQLGGCHFLFVDPDWRSLLETLGFSSWMHHSYIWGNNNYQGFDDYLQTFNANQRRNIKKERKKVMNAGLRVEAHVGEEIPRSFYPLIYRFYSHTCDRFFSSSKYLTRQFFEQLYPNYRDRVVTFVAYPEDEPHPVGLSFCIRKGDRLYGRYWGCFEDYDCLHFEACYYKPIEWGIAQGINSFDPGAGGRHKRRRGFPATPNFSLHRFTDPRMAQILQHYIGEIDAAEQEAIDAINDELPFSKREVALDPEALSERAPSK</sequence>
<dbReference type="Proteomes" id="UP000016960">
    <property type="component" value="Unassembled WGS sequence"/>
</dbReference>
<dbReference type="EMBL" id="ASSJ01000055">
    <property type="protein sequence ID" value="ERN41127.1"/>
    <property type="molecule type" value="Genomic_DNA"/>
</dbReference>
<dbReference type="SUPFAM" id="SSF55729">
    <property type="entry name" value="Acyl-CoA N-acyltransferases (Nat)"/>
    <property type="match status" value="1"/>
</dbReference>
<dbReference type="STRING" id="582515.KR51_00023910"/>
<dbReference type="InterPro" id="IPR016181">
    <property type="entry name" value="Acyl_CoA_acyltransferase"/>
</dbReference>
<evidence type="ECO:0000313" key="2">
    <source>
        <dbReference type="Proteomes" id="UP000016960"/>
    </source>
</evidence>
<protein>
    <recommendedName>
        <fullName evidence="3">N-acetyltransferase</fullName>
    </recommendedName>
</protein>
<dbReference type="PANTHER" id="PTHR47017">
    <property type="entry name" value="ACYL-COA"/>
    <property type="match status" value="1"/>
</dbReference>
<dbReference type="PATRIC" id="fig|582515.4.peg.2691"/>
<evidence type="ECO:0000313" key="1">
    <source>
        <dbReference type="EMBL" id="ERN41127.1"/>
    </source>
</evidence>
<accession>U5DJQ5</accession>